<sequence>MSISLPLPAPGSVVLANGLLFQPRVVQSQATCAAGFTWMQNAEAASPCLVTAEINAVCNGGDWNVPALSPGDAYSVPDSTEETANFCTCSWASYNLISACTVCQGLVFSSTVVQWVAYSALCDGKLSDEYFPSNATLPPGVTIPFWAAKDPTQWSNGIFNMTEAKKIADQNYSDLEGGGTTQSPKTSNIIVPVVGGVIGGSVFIAVAVAIAYYVLGRQRQVPKHEVTQPTSDKPLHIRSISDITTHSGFNGHTILSPPPLNQSSGPTIMTHSRGVPPIPYFSSVGGKTAPQGTTSLAPSRRAESPPPISPQRTLEPFNSPSLSVSSDIDKMEAVDPVFDPPSAQPPIPLQMEVSQSSTPR</sequence>
<name>A0A067SMF0_GALM3</name>
<dbReference type="HOGENOM" id="CLU_053888_2_0_1"/>
<feature type="compositionally biased region" description="Polar residues" evidence="1">
    <location>
        <begin position="310"/>
        <end position="326"/>
    </location>
</feature>
<evidence type="ECO:0000256" key="2">
    <source>
        <dbReference type="SAM" id="Phobius"/>
    </source>
</evidence>
<evidence type="ECO:0000313" key="3">
    <source>
        <dbReference type="EMBL" id="KDR72110.1"/>
    </source>
</evidence>
<dbReference type="STRING" id="685588.A0A067SMF0"/>
<proteinExistence type="predicted"/>
<evidence type="ECO:0000256" key="1">
    <source>
        <dbReference type="SAM" id="MobiDB-lite"/>
    </source>
</evidence>
<dbReference type="Proteomes" id="UP000027222">
    <property type="component" value="Unassembled WGS sequence"/>
</dbReference>
<evidence type="ECO:0000313" key="4">
    <source>
        <dbReference type="Proteomes" id="UP000027222"/>
    </source>
</evidence>
<keyword evidence="4" id="KW-1185">Reference proteome</keyword>
<gene>
    <name evidence="3" type="ORF">GALMADRAFT_143440</name>
</gene>
<protein>
    <submittedName>
        <fullName evidence="3">Uncharacterized protein</fullName>
    </submittedName>
</protein>
<feature type="transmembrane region" description="Helical" evidence="2">
    <location>
        <begin position="189"/>
        <end position="215"/>
    </location>
</feature>
<reference evidence="4" key="1">
    <citation type="journal article" date="2014" name="Proc. Natl. Acad. Sci. U.S.A.">
        <title>Extensive sampling of basidiomycete genomes demonstrates inadequacy of the white-rot/brown-rot paradigm for wood decay fungi.</title>
        <authorList>
            <person name="Riley R."/>
            <person name="Salamov A.A."/>
            <person name="Brown D.W."/>
            <person name="Nagy L.G."/>
            <person name="Floudas D."/>
            <person name="Held B.W."/>
            <person name="Levasseur A."/>
            <person name="Lombard V."/>
            <person name="Morin E."/>
            <person name="Otillar R."/>
            <person name="Lindquist E.A."/>
            <person name="Sun H."/>
            <person name="LaButti K.M."/>
            <person name="Schmutz J."/>
            <person name="Jabbour D."/>
            <person name="Luo H."/>
            <person name="Baker S.E."/>
            <person name="Pisabarro A.G."/>
            <person name="Walton J.D."/>
            <person name="Blanchette R.A."/>
            <person name="Henrissat B."/>
            <person name="Martin F."/>
            <person name="Cullen D."/>
            <person name="Hibbett D.S."/>
            <person name="Grigoriev I.V."/>
        </authorList>
    </citation>
    <scope>NUCLEOTIDE SEQUENCE [LARGE SCALE GENOMIC DNA]</scope>
    <source>
        <strain evidence="4">CBS 339.88</strain>
    </source>
</reference>
<dbReference type="OrthoDB" id="2796893at2759"/>
<dbReference type="EMBL" id="KL142390">
    <property type="protein sequence ID" value="KDR72110.1"/>
    <property type="molecule type" value="Genomic_DNA"/>
</dbReference>
<keyword evidence="2" id="KW-0812">Transmembrane</keyword>
<organism evidence="3 4">
    <name type="scientific">Galerina marginata (strain CBS 339.88)</name>
    <dbReference type="NCBI Taxonomy" id="685588"/>
    <lineage>
        <taxon>Eukaryota</taxon>
        <taxon>Fungi</taxon>
        <taxon>Dikarya</taxon>
        <taxon>Basidiomycota</taxon>
        <taxon>Agaricomycotina</taxon>
        <taxon>Agaricomycetes</taxon>
        <taxon>Agaricomycetidae</taxon>
        <taxon>Agaricales</taxon>
        <taxon>Agaricineae</taxon>
        <taxon>Strophariaceae</taxon>
        <taxon>Galerina</taxon>
    </lineage>
</organism>
<accession>A0A067SMF0</accession>
<keyword evidence="2" id="KW-0472">Membrane</keyword>
<feature type="region of interest" description="Disordered" evidence="1">
    <location>
        <begin position="275"/>
        <end position="360"/>
    </location>
</feature>
<keyword evidence="2" id="KW-1133">Transmembrane helix</keyword>
<dbReference type="AlphaFoldDB" id="A0A067SMF0"/>
<feature type="compositionally biased region" description="Pro residues" evidence="1">
    <location>
        <begin position="338"/>
        <end position="348"/>
    </location>
</feature>